<organism evidence="1 2">
    <name type="scientific">Conidiobolus coronatus (strain ATCC 28846 / CBS 209.66 / NRRL 28638)</name>
    <name type="common">Delacroixia coronata</name>
    <dbReference type="NCBI Taxonomy" id="796925"/>
    <lineage>
        <taxon>Eukaryota</taxon>
        <taxon>Fungi</taxon>
        <taxon>Fungi incertae sedis</taxon>
        <taxon>Zoopagomycota</taxon>
        <taxon>Entomophthoromycotina</taxon>
        <taxon>Entomophthoromycetes</taxon>
        <taxon>Entomophthorales</taxon>
        <taxon>Ancylistaceae</taxon>
        <taxon>Conidiobolus</taxon>
    </lineage>
</organism>
<dbReference type="InterPro" id="IPR001128">
    <property type="entry name" value="Cyt_P450"/>
</dbReference>
<gene>
    <name evidence="1" type="ORF">CONCODRAFT_78559</name>
</gene>
<dbReference type="AlphaFoldDB" id="A0A137P7N4"/>
<dbReference type="GO" id="GO:0005506">
    <property type="term" value="F:iron ion binding"/>
    <property type="evidence" value="ECO:0007669"/>
    <property type="project" value="InterPro"/>
</dbReference>
<protein>
    <recommendedName>
        <fullName evidence="3">Cytochrome P450</fullName>
    </recommendedName>
</protein>
<sequence>MLTNPAPMDTVFSNNILPYTEKIGIAVNLTLDRGQTLYVTDPECLKQIMKNPDIFIKIPFGEDNETLVREYFGVQQVVTTNGEDWKRMRNVMNPIFNQSWKPELFGGCRFYQVIEEWDKLEGKNIDIHDQIQR</sequence>
<evidence type="ECO:0000313" key="1">
    <source>
        <dbReference type="EMBL" id="KXN71023.1"/>
    </source>
</evidence>
<dbReference type="GO" id="GO:0016705">
    <property type="term" value="F:oxidoreductase activity, acting on paired donors, with incorporation or reduction of molecular oxygen"/>
    <property type="evidence" value="ECO:0007669"/>
    <property type="project" value="InterPro"/>
</dbReference>
<dbReference type="GO" id="GO:0004497">
    <property type="term" value="F:monooxygenase activity"/>
    <property type="evidence" value="ECO:0007669"/>
    <property type="project" value="InterPro"/>
</dbReference>
<dbReference type="GO" id="GO:0020037">
    <property type="term" value="F:heme binding"/>
    <property type="evidence" value="ECO:0007669"/>
    <property type="project" value="InterPro"/>
</dbReference>
<name>A0A137P7N4_CONC2</name>
<dbReference type="Proteomes" id="UP000070444">
    <property type="component" value="Unassembled WGS sequence"/>
</dbReference>
<dbReference type="OrthoDB" id="1470350at2759"/>
<keyword evidence="2" id="KW-1185">Reference proteome</keyword>
<dbReference type="InterPro" id="IPR036396">
    <property type="entry name" value="Cyt_P450_sf"/>
</dbReference>
<reference evidence="1 2" key="1">
    <citation type="journal article" date="2015" name="Genome Biol. Evol.">
        <title>Phylogenomic analyses indicate that early fungi evolved digesting cell walls of algal ancestors of land plants.</title>
        <authorList>
            <person name="Chang Y."/>
            <person name="Wang S."/>
            <person name="Sekimoto S."/>
            <person name="Aerts A.L."/>
            <person name="Choi C."/>
            <person name="Clum A."/>
            <person name="LaButti K.M."/>
            <person name="Lindquist E.A."/>
            <person name="Yee Ngan C."/>
            <person name="Ohm R.A."/>
            <person name="Salamov A.A."/>
            <person name="Grigoriev I.V."/>
            <person name="Spatafora J.W."/>
            <person name="Berbee M.L."/>
        </authorList>
    </citation>
    <scope>NUCLEOTIDE SEQUENCE [LARGE SCALE GENOMIC DNA]</scope>
    <source>
        <strain evidence="1 2">NRRL 28638</strain>
    </source>
</reference>
<dbReference type="Gene3D" id="1.10.630.10">
    <property type="entry name" value="Cytochrome P450"/>
    <property type="match status" value="1"/>
</dbReference>
<dbReference type="SUPFAM" id="SSF48264">
    <property type="entry name" value="Cytochrome P450"/>
    <property type="match status" value="1"/>
</dbReference>
<evidence type="ECO:0008006" key="3">
    <source>
        <dbReference type="Google" id="ProtNLM"/>
    </source>
</evidence>
<proteinExistence type="predicted"/>
<accession>A0A137P7N4</accession>
<evidence type="ECO:0000313" key="2">
    <source>
        <dbReference type="Proteomes" id="UP000070444"/>
    </source>
</evidence>
<dbReference type="EMBL" id="KQ964486">
    <property type="protein sequence ID" value="KXN71023.1"/>
    <property type="molecule type" value="Genomic_DNA"/>
</dbReference>
<dbReference type="Pfam" id="PF00067">
    <property type="entry name" value="p450"/>
    <property type="match status" value="1"/>
</dbReference>